<evidence type="ECO:0000313" key="2">
    <source>
        <dbReference type="Proteomes" id="UP000664132"/>
    </source>
</evidence>
<accession>A0A8H7T4I6</accession>
<organism evidence="1 2">
    <name type="scientific">Cadophora malorum</name>
    <dbReference type="NCBI Taxonomy" id="108018"/>
    <lineage>
        <taxon>Eukaryota</taxon>
        <taxon>Fungi</taxon>
        <taxon>Dikarya</taxon>
        <taxon>Ascomycota</taxon>
        <taxon>Pezizomycotina</taxon>
        <taxon>Leotiomycetes</taxon>
        <taxon>Helotiales</taxon>
        <taxon>Ploettnerulaceae</taxon>
        <taxon>Cadophora</taxon>
    </lineage>
</organism>
<gene>
    <name evidence="1" type="ORF">IFR04_014628</name>
</gene>
<dbReference type="AlphaFoldDB" id="A0A8H7T4I6"/>
<protein>
    <submittedName>
        <fullName evidence="1">Uncharacterized protein</fullName>
    </submittedName>
</protein>
<evidence type="ECO:0000313" key="1">
    <source>
        <dbReference type="EMBL" id="KAG4412238.1"/>
    </source>
</evidence>
<name>A0A8H7T4I6_9HELO</name>
<dbReference type="OrthoDB" id="10557535at2759"/>
<reference evidence="1" key="1">
    <citation type="submission" date="2021-02" db="EMBL/GenBank/DDBJ databases">
        <title>Genome sequence Cadophora malorum strain M34.</title>
        <authorList>
            <person name="Stefanovic E."/>
            <person name="Vu D."/>
            <person name="Scully C."/>
            <person name="Dijksterhuis J."/>
            <person name="Roader J."/>
            <person name="Houbraken J."/>
        </authorList>
    </citation>
    <scope>NUCLEOTIDE SEQUENCE</scope>
    <source>
        <strain evidence="1">M34</strain>
    </source>
</reference>
<sequence>MSWNLFNPYSTTQPSIAPSLEQDLCNRARAAALADLKSNLKSNIKSLSFQLQAGEKVLALLQARASKALDIVTTALLPYDEDQEEQVDSVYLGEKWAMQEVKRRLALQEECDVAAALLNAKKKLVRMRSTRVECLRRELVDLGEWVGDERELGGRVGG</sequence>
<dbReference type="Proteomes" id="UP000664132">
    <property type="component" value="Unassembled WGS sequence"/>
</dbReference>
<keyword evidence="2" id="KW-1185">Reference proteome</keyword>
<proteinExistence type="predicted"/>
<dbReference type="EMBL" id="JAFJYH010000396">
    <property type="protein sequence ID" value="KAG4412238.1"/>
    <property type="molecule type" value="Genomic_DNA"/>
</dbReference>
<comment type="caution">
    <text evidence="1">The sequence shown here is derived from an EMBL/GenBank/DDBJ whole genome shotgun (WGS) entry which is preliminary data.</text>
</comment>